<comment type="function">
    <text evidence="10">Catalyzes the acyloin condensation reaction between C atoms 2 and 3 of pyruvate and glyceraldehyde 3-phosphate to yield 1-deoxy-D-xylulose-5-phosphate (DXP).</text>
</comment>
<keyword evidence="13" id="KW-1185">Reference proteome</keyword>
<organism evidence="12 13">
    <name type="scientific">Anaeromassilibacillus senegalensis</name>
    <dbReference type="NCBI Taxonomy" id="1673717"/>
    <lineage>
        <taxon>Bacteria</taxon>
        <taxon>Bacillati</taxon>
        <taxon>Bacillota</taxon>
        <taxon>Clostridia</taxon>
        <taxon>Eubacteriales</taxon>
        <taxon>Acutalibacteraceae</taxon>
        <taxon>Anaeromassilibacillus</taxon>
    </lineage>
</organism>
<feature type="binding site" evidence="10">
    <location>
        <position position="74"/>
    </location>
    <ligand>
        <name>thiamine diphosphate</name>
        <dbReference type="ChEBI" id="CHEBI:58937"/>
    </ligand>
</feature>
<evidence type="ECO:0000256" key="7">
    <source>
        <dbReference type="ARBA" id="ARBA00022977"/>
    </source>
</evidence>
<keyword evidence="7 10" id="KW-0784">Thiamine biosynthesis</keyword>
<dbReference type="GO" id="GO:0008661">
    <property type="term" value="F:1-deoxy-D-xylulose-5-phosphate synthase activity"/>
    <property type="evidence" value="ECO:0007669"/>
    <property type="project" value="UniProtKB-EC"/>
</dbReference>
<dbReference type="InterPro" id="IPR029061">
    <property type="entry name" value="THDP-binding"/>
</dbReference>
<dbReference type="InterPro" id="IPR005475">
    <property type="entry name" value="Transketolase-like_Pyr-bd"/>
</dbReference>
<feature type="binding site" evidence="10">
    <location>
        <position position="365"/>
    </location>
    <ligand>
        <name>thiamine diphosphate</name>
        <dbReference type="ChEBI" id="CHEBI:58937"/>
    </ligand>
</feature>
<evidence type="ECO:0000256" key="5">
    <source>
        <dbReference type="ARBA" id="ARBA00022723"/>
    </source>
</evidence>
<comment type="similarity">
    <text evidence="2 10">Belongs to the transketolase family. DXPS subfamily.</text>
</comment>
<dbReference type="CDD" id="cd07033">
    <property type="entry name" value="TPP_PYR_DXS_TK_like"/>
    <property type="match status" value="1"/>
</dbReference>
<dbReference type="CDD" id="cd02007">
    <property type="entry name" value="TPP_DXS"/>
    <property type="match status" value="1"/>
</dbReference>
<dbReference type="PANTHER" id="PTHR43322:SF5">
    <property type="entry name" value="1-DEOXY-D-XYLULOSE-5-PHOSPHATE SYNTHASE, CHLOROPLASTIC"/>
    <property type="match status" value="1"/>
</dbReference>
<feature type="binding site" evidence="10">
    <location>
        <position position="146"/>
    </location>
    <ligand>
        <name>Mg(2+)</name>
        <dbReference type="ChEBI" id="CHEBI:18420"/>
    </ligand>
</feature>
<dbReference type="InterPro" id="IPR033248">
    <property type="entry name" value="Transketolase_C"/>
</dbReference>
<dbReference type="InterPro" id="IPR049557">
    <property type="entry name" value="Transketolase_CS"/>
</dbReference>
<evidence type="ECO:0000256" key="9">
    <source>
        <dbReference type="ARBA" id="ARBA00023229"/>
    </source>
</evidence>
<dbReference type="SUPFAM" id="SSF52518">
    <property type="entry name" value="Thiamin diphosphate-binding fold (THDP-binding)"/>
    <property type="match status" value="1"/>
</dbReference>
<dbReference type="Proteomes" id="UP001299220">
    <property type="component" value="Unassembled WGS sequence"/>
</dbReference>
<protein>
    <recommendedName>
        <fullName evidence="10">1-deoxy-D-xylulose-5-phosphate synthase</fullName>
        <ecNumber evidence="10">2.2.1.7</ecNumber>
    </recommendedName>
    <alternativeName>
        <fullName evidence="10">1-deoxyxylulose-5-phosphate synthase</fullName>
        <shortName evidence="10">DXP synthase</shortName>
        <shortName evidence="10">DXPS</shortName>
    </alternativeName>
</protein>
<proteinExistence type="inferred from homology"/>
<dbReference type="PROSITE" id="PS00801">
    <property type="entry name" value="TRANSKETOLASE_1"/>
    <property type="match status" value="1"/>
</dbReference>
<evidence type="ECO:0000256" key="1">
    <source>
        <dbReference type="ARBA" id="ARBA00004980"/>
    </source>
</evidence>
<keyword evidence="8 10" id="KW-0786">Thiamine pyrophosphate</keyword>
<comment type="cofactor">
    <cofactor evidence="10">
        <name>Mg(2+)</name>
        <dbReference type="ChEBI" id="CHEBI:18420"/>
    </cofactor>
    <text evidence="10">Binds 1 Mg(2+) ion per subunit.</text>
</comment>
<feature type="binding site" evidence="10">
    <location>
        <position position="286"/>
    </location>
    <ligand>
        <name>thiamine diphosphate</name>
        <dbReference type="ChEBI" id="CHEBI:58937"/>
    </ligand>
</feature>
<keyword evidence="5 10" id="KW-0479">Metal-binding</keyword>
<feature type="binding site" evidence="10">
    <location>
        <position position="175"/>
    </location>
    <ligand>
        <name>thiamine diphosphate</name>
        <dbReference type="ChEBI" id="CHEBI:58937"/>
    </ligand>
</feature>
<dbReference type="SMART" id="SM00861">
    <property type="entry name" value="Transket_pyr"/>
    <property type="match status" value="1"/>
</dbReference>
<dbReference type="Gene3D" id="3.40.50.920">
    <property type="match status" value="1"/>
</dbReference>
<dbReference type="SUPFAM" id="SSF52922">
    <property type="entry name" value="TK C-terminal domain-like"/>
    <property type="match status" value="1"/>
</dbReference>
<dbReference type="PANTHER" id="PTHR43322">
    <property type="entry name" value="1-D-DEOXYXYLULOSE 5-PHOSPHATE SYNTHASE-RELATED"/>
    <property type="match status" value="1"/>
</dbReference>
<accession>A0ABS9CN53</accession>
<evidence type="ECO:0000256" key="4">
    <source>
        <dbReference type="ARBA" id="ARBA00022679"/>
    </source>
</evidence>
<keyword evidence="9 10" id="KW-0414">Isoprene biosynthesis</keyword>
<feature type="binding site" evidence="10">
    <location>
        <begin position="115"/>
        <end position="117"/>
    </location>
    <ligand>
        <name>thiamine diphosphate</name>
        <dbReference type="ChEBI" id="CHEBI:58937"/>
    </ligand>
</feature>
<evidence type="ECO:0000256" key="2">
    <source>
        <dbReference type="ARBA" id="ARBA00011081"/>
    </source>
</evidence>
<dbReference type="Pfam" id="PF13292">
    <property type="entry name" value="DXP_synthase_N"/>
    <property type="match status" value="1"/>
</dbReference>
<feature type="binding site" evidence="10">
    <location>
        <position position="175"/>
    </location>
    <ligand>
        <name>Mg(2+)</name>
        <dbReference type="ChEBI" id="CHEBI:18420"/>
    </ligand>
</feature>
<evidence type="ECO:0000256" key="10">
    <source>
        <dbReference type="HAMAP-Rule" id="MF_00315"/>
    </source>
</evidence>
<dbReference type="Pfam" id="PF02780">
    <property type="entry name" value="Transketolase_C"/>
    <property type="match status" value="1"/>
</dbReference>
<comment type="cofactor">
    <cofactor evidence="10">
        <name>thiamine diphosphate</name>
        <dbReference type="ChEBI" id="CHEBI:58937"/>
    </cofactor>
    <text evidence="10">Binds 1 thiamine pyrophosphate per subunit.</text>
</comment>
<name>A0ABS9CN53_9FIRM</name>
<dbReference type="EMBL" id="JAFBIT010000001">
    <property type="protein sequence ID" value="MCF2651765.1"/>
    <property type="molecule type" value="Genomic_DNA"/>
</dbReference>
<keyword evidence="4 10" id="KW-0808">Transferase</keyword>
<dbReference type="HAMAP" id="MF_00315">
    <property type="entry name" value="DXP_synth"/>
    <property type="match status" value="1"/>
</dbReference>
<comment type="pathway">
    <text evidence="1 10">Metabolic intermediate biosynthesis; 1-deoxy-D-xylulose 5-phosphate biosynthesis; 1-deoxy-D-xylulose 5-phosphate from D-glyceraldehyde 3-phosphate and pyruvate: step 1/1.</text>
</comment>
<keyword evidence="6 10" id="KW-0460">Magnesium</keyword>
<feature type="binding site" evidence="10">
    <location>
        <begin position="147"/>
        <end position="148"/>
    </location>
    <ligand>
        <name>thiamine diphosphate</name>
        <dbReference type="ChEBI" id="CHEBI:58937"/>
    </ligand>
</feature>
<evidence type="ECO:0000259" key="11">
    <source>
        <dbReference type="SMART" id="SM00861"/>
    </source>
</evidence>
<dbReference type="EC" id="2.2.1.7" evidence="10"/>
<gene>
    <name evidence="10" type="primary">dxs</name>
    <name evidence="12" type="ORF">JQM67_04050</name>
</gene>
<evidence type="ECO:0000313" key="12">
    <source>
        <dbReference type="EMBL" id="MCF2651765.1"/>
    </source>
</evidence>
<dbReference type="InterPro" id="IPR009014">
    <property type="entry name" value="Transketo_C/PFOR_II"/>
</dbReference>
<feature type="domain" description="Transketolase-like pyrimidine-binding" evidence="11">
    <location>
        <begin position="314"/>
        <end position="479"/>
    </location>
</feature>
<dbReference type="Pfam" id="PF02779">
    <property type="entry name" value="Transket_pyr"/>
    <property type="match status" value="1"/>
</dbReference>
<dbReference type="NCBIfam" id="TIGR00204">
    <property type="entry name" value="dxs"/>
    <property type="match status" value="1"/>
</dbReference>
<evidence type="ECO:0000256" key="6">
    <source>
        <dbReference type="ARBA" id="ARBA00022842"/>
    </source>
</evidence>
<evidence type="ECO:0000313" key="13">
    <source>
        <dbReference type="Proteomes" id="UP001299220"/>
    </source>
</evidence>
<sequence length="631" mass="68502">MGTLLSGIKAPNDIKNLADSQLPELCEEIREQIINTVADNGGHLASNLGVVELTVALHRVFTLPEDSIVWDVGHQSYAHKLLTGRAEEFSTLRCEGGLSGFPSREESDCDPFTTGHSSASISSALGLSVAKSLAGDPGHVIAVIGDGALTGGLAYEGLNNAGRLNRNLIVILNDNAMSISRNVGSMARYLSYVRAKPGYLNAKDSIEAALCRLPKIGEAMASGVRRVKNVIKKNIFNTTIFQDMGFNYYGPFDGHDLRTLISVLTMAREIDKPVLIHIRTYKGRGYKYAENDPSMYHGLSAFDREKGAGDAGAQGFSGAFGETMCALAVENDRLCAVTAAMETGTGLTSFKEKFRNRFFDVGIAEEHAVTFCAGLARGGMIPVFAVYSTFLQRAYDQLIHDGALQHLKIILAIDRAGIVGEDGQTHQGIFDAAFLHTVPGIHVYAPTYYDELSDNLSDCVEGDAHLYAVRYPRGKALFRPEGYKLSGKPFGVYGAVESHTAIVTYGRLFSFAYEAMLALAKTGVKCKLVKLNRIIPLDPGVVSALKDCKTVVFFEESIRTGGVAENLGSMLSEAGFAGRYVMRCIEEGFVKHAPMFRTLEHLGLDKDGMIRAVHEALQPRLRGISEKGMWT</sequence>
<evidence type="ECO:0000256" key="8">
    <source>
        <dbReference type="ARBA" id="ARBA00023052"/>
    </source>
</evidence>
<dbReference type="NCBIfam" id="NF003933">
    <property type="entry name" value="PRK05444.2-2"/>
    <property type="match status" value="1"/>
</dbReference>
<dbReference type="Gene3D" id="3.40.50.970">
    <property type="match status" value="2"/>
</dbReference>
<reference evidence="12 13" key="1">
    <citation type="submission" date="2020-12" db="EMBL/GenBank/DDBJ databases">
        <title>Whole genome sequences of gut porcine anaerobes.</title>
        <authorList>
            <person name="Kubasova T."/>
            <person name="Jahodarova E."/>
            <person name="Rychlik I."/>
        </authorList>
    </citation>
    <scope>NUCLEOTIDE SEQUENCE [LARGE SCALE GENOMIC DNA]</scope>
    <source>
        <strain evidence="12 13">An867</strain>
    </source>
</reference>
<comment type="catalytic activity">
    <reaction evidence="10">
        <text>D-glyceraldehyde 3-phosphate + pyruvate + H(+) = 1-deoxy-D-xylulose 5-phosphate + CO2</text>
        <dbReference type="Rhea" id="RHEA:12605"/>
        <dbReference type="ChEBI" id="CHEBI:15361"/>
        <dbReference type="ChEBI" id="CHEBI:15378"/>
        <dbReference type="ChEBI" id="CHEBI:16526"/>
        <dbReference type="ChEBI" id="CHEBI:57792"/>
        <dbReference type="ChEBI" id="CHEBI:59776"/>
        <dbReference type="EC" id="2.2.1.7"/>
    </reaction>
</comment>
<comment type="caution">
    <text evidence="12">The sequence shown here is derived from an EMBL/GenBank/DDBJ whole genome shotgun (WGS) entry which is preliminary data.</text>
</comment>
<dbReference type="InterPro" id="IPR005477">
    <property type="entry name" value="Dxylulose-5-P_synthase"/>
</dbReference>
<comment type="subunit">
    <text evidence="3 10">Homodimer.</text>
</comment>
<evidence type="ECO:0000256" key="3">
    <source>
        <dbReference type="ARBA" id="ARBA00011738"/>
    </source>
</evidence>